<evidence type="ECO:0000313" key="1">
    <source>
        <dbReference type="EMBL" id="QEG36055.1"/>
    </source>
</evidence>
<proteinExistence type="predicted"/>
<sequence>MAAISVTKQPRLVSLTTSNCRGDSCEFMTGEPIKPRVAVGALRLVNNPRGVSELNGKSIVPHDLFAPAQMVKGSGTRCSVDYPQLPLLATRYVHFGMEG</sequence>
<gene>
    <name evidence="1" type="ORF">Pr1d_33640</name>
</gene>
<organism evidence="1 2">
    <name type="scientific">Bythopirellula goksoeyrii</name>
    <dbReference type="NCBI Taxonomy" id="1400387"/>
    <lineage>
        <taxon>Bacteria</taxon>
        <taxon>Pseudomonadati</taxon>
        <taxon>Planctomycetota</taxon>
        <taxon>Planctomycetia</taxon>
        <taxon>Pirellulales</taxon>
        <taxon>Lacipirellulaceae</taxon>
        <taxon>Bythopirellula</taxon>
    </lineage>
</organism>
<accession>A0A5B9QEN2</accession>
<keyword evidence="2" id="KW-1185">Reference proteome</keyword>
<evidence type="ECO:0000313" key="2">
    <source>
        <dbReference type="Proteomes" id="UP000323917"/>
    </source>
</evidence>
<dbReference type="AlphaFoldDB" id="A0A5B9QEN2"/>
<dbReference type="Proteomes" id="UP000323917">
    <property type="component" value="Chromosome"/>
</dbReference>
<protein>
    <submittedName>
        <fullName evidence="1">Uncharacterized protein</fullName>
    </submittedName>
</protein>
<name>A0A5B9QEN2_9BACT</name>
<dbReference type="KEGG" id="bgok:Pr1d_33640"/>
<dbReference type="EMBL" id="CP042913">
    <property type="protein sequence ID" value="QEG36055.1"/>
    <property type="molecule type" value="Genomic_DNA"/>
</dbReference>
<reference evidence="1 2" key="1">
    <citation type="submission" date="2019-08" db="EMBL/GenBank/DDBJ databases">
        <title>Deep-cultivation of Planctomycetes and their phenomic and genomic characterization uncovers novel biology.</title>
        <authorList>
            <person name="Wiegand S."/>
            <person name="Jogler M."/>
            <person name="Boedeker C."/>
            <person name="Pinto D."/>
            <person name="Vollmers J."/>
            <person name="Rivas-Marin E."/>
            <person name="Kohn T."/>
            <person name="Peeters S.H."/>
            <person name="Heuer A."/>
            <person name="Rast P."/>
            <person name="Oberbeckmann S."/>
            <person name="Bunk B."/>
            <person name="Jeske O."/>
            <person name="Meyerdierks A."/>
            <person name="Storesund J.E."/>
            <person name="Kallscheuer N."/>
            <person name="Luecker S."/>
            <person name="Lage O.M."/>
            <person name="Pohl T."/>
            <person name="Merkel B.J."/>
            <person name="Hornburger P."/>
            <person name="Mueller R.-W."/>
            <person name="Bruemmer F."/>
            <person name="Labrenz M."/>
            <person name="Spormann A.M."/>
            <person name="Op den Camp H."/>
            <person name="Overmann J."/>
            <person name="Amann R."/>
            <person name="Jetten M.S.M."/>
            <person name="Mascher T."/>
            <person name="Medema M.H."/>
            <person name="Devos D.P."/>
            <person name="Kaster A.-K."/>
            <person name="Ovreas L."/>
            <person name="Rohde M."/>
            <person name="Galperin M.Y."/>
            <person name="Jogler C."/>
        </authorList>
    </citation>
    <scope>NUCLEOTIDE SEQUENCE [LARGE SCALE GENOMIC DNA]</scope>
    <source>
        <strain evidence="1 2">Pr1d</strain>
    </source>
</reference>